<dbReference type="RefSeq" id="WP_061506250.1">
    <property type="nucleotide sequence ID" value="NZ_BAPF01000054.1"/>
</dbReference>
<evidence type="ECO:0000256" key="2">
    <source>
        <dbReference type="ARBA" id="ARBA00022741"/>
    </source>
</evidence>
<organism evidence="5 6">
    <name type="scientific">Acetobacter malorum DSM 14337</name>
    <dbReference type="NCBI Taxonomy" id="1307910"/>
    <lineage>
        <taxon>Bacteria</taxon>
        <taxon>Pseudomonadati</taxon>
        <taxon>Pseudomonadota</taxon>
        <taxon>Alphaproteobacteria</taxon>
        <taxon>Acetobacterales</taxon>
        <taxon>Acetobacteraceae</taxon>
        <taxon>Acetobacter</taxon>
    </lineage>
</organism>
<accession>A0ABQ0PZA3</accession>
<evidence type="ECO:0000313" key="6">
    <source>
        <dbReference type="Proteomes" id="UP001065047"/>
    </source>
</evidence>
<dbReference type="EMBL" id="BAPF01000054">
    <property type="protein sequence ID" value="GBQ85340.1"/>
    <property type="molecule type" value="Genomic_DNA"/>
</dbReference>
<comment type="similarity">
    <text evidence="1">Belongs to the GSP E family.</text>
</comment>
<dbReference type="InterPro" id="IPR027417">
    <property type="entry name" value="P-loop_NTPase"/>
</dbReference>
<proteinExistence type="inferred from homology"/>
<name>A0ABQ0PZA3_9PROT</name>
<dbReference type="PANTHER" id="PTHR30258">
    <property type="entry name" value="TYPE II SECRETION SYSTEM PROTEIN GSPE-RELATED"/>
    <property type="match status" value="1"/>
</dbReference>
<comment type="caution">
    <text evidence="5">The sequence shown here is derived from an EMBL/GenBank/DDBJ whole genome shotgun (WGS) entry which is preliminary data.</text>
</comment>
<dbReference type="SUPFAM" id="SSF52540">
    <property type="entry name" value="P-loop containing nucleoside triphosphate hydrolases"/>
    <property type="match status" value="1"/>
</dbReference>
<evidence type="ECO:0000256" key="3">
    <source>
        <dbReference type="ARBA" id="ARBA00022840"/>
    </source>
</evidence>
<evidence type="ECO:0000259" key="4">
    <source>
        <dbReference type="Pfam" id="PF00437"/>
    </source>
</evidence>
<keyword evidence="3" id="KW-0067">ATP-binding</keyword>
<dbReference type="Proteomes" id="UP001065047">
    <property type="component" value="Unassembled WGS sequence"/>
</dbReference>
<dbReference type="Gene3D" id="3.40.50.300">
    <property type="entry name" value="P-loop containing nucleotide triphosphate hydrolases"/>
    <property type="match status" value="1"/>
</dbReference>
<keyword evidence="6" id="KW-1185">Reference proteome</keyword>
<evidence type="ECO:0000256" key="1">
    <source>
        <dbReference type="ARBA" id="ARBA00006611"/>
    </source>
</evidence>
<protein>
    <recommendedName>
        <fullName evidence="4">Bacterial type II secretion system protein E domain-containing protein</fullName>
    </recommendedName>
</protein>
<reference evidence="5" key="1">
    <citation type="submission" date="2013-04" db="EMBL/GenBank/DDBJ databases">
        <title>The genome sequencing project of 58 acetic acid bacteria.</title>
        <authorList>
            <person name="Okamoto-Kainuma A."/>
            <person name="Ishikawa M."/>
            <person name="Umino S."/>
            <person name="Koizumi Y."/>
            <person name="Shiwa Y."/>
            <person name="Yoshikawa H."/>
            <person name="Matsutani M."/>
            <person name="Matsushita K."/>
        </authorList>
    </citation>
    <scope>NUCLEOTIDE SEQUENCE</scope>
    <source>
        <strain evidence="5">DSM 14337</strain>
    </source>
</reference>
<sequence>MTATNNTAIVTSSDEIAIPPYAAVGSFPGHHPLIQAGFTQDQVKEFYAWRQEGRKSLLIVSGPTGNGLTTTLRMTSDIILAYNSVVISEIRDKKSAELAISAAADFKTMGAMHGENAMSIPGRLAGMGIDRRDALSPHVMGLWVSQRVATKLCPHCSISYEEAVKTGKRSETEYKIIENIIPEEYLHRIRILNSGSTLSQNGCGNDGCRYGATGRDLIAEVIKPDGRFLSLLRDNETKGATTYWLNQLGGMLIAEHAALKVAFGIIDPRDLLGVLENSRPLQKERILHLLKTKGEKWFGSDA</sequence>
<keyword evidence="2" id="KW-0547">Nucleotide-binding</keyword>
<gene>
    <name evidence="5" type="ORF">AA14337_3047</name>
</gene>
<dbReference type="PANTHER" id="PTHR30258:SF1">
    <property type="entry name" value="PROTEIN TRANSPORT PROTEIN HOFB HOMOLOG"/>
    <property type="match status" value="1"/>
</dbReference>
<dbReference type="InterPro" id="IPR001482">
    <property type="entry name" value="T2SS/T4SS_dom"/>
</dbReference>
<evidence type="ECO:0000313" key="5">
    <source>
        <dbReference type="EMBL" id="GBQ85340.1"/>
    </source>
</evidence>
<feature type="domain" description="Bacterial type II secretion system protein E" evidence="4">
    <location>
        <begin position="85"/>
        <end position="264"/>
    </location>
</feature>
<dbReference type="Pfam" id="PF00437">
    <property type="entry name" value="T2SSE"/>
    <property type="match status" value="1"/>
</dbReference>
<dbReference type="GeneID" id="29557905"/>